<keyword evidence="2" id="KW-1185">Reference proteome</keyword>
<evidence type="ECO:0000313" key="2">
    <source>
        <dbReference type="Proteomes" id="UP001319827"/>
    </source>
</evidence>
<protein>
    <recommendedName>
        <fullName evidence="3">DUF3375 domain-containing protein</fullName>
    </recommendedName>
</protein>
<dbReference type="RefSeq" id="WP_221251029.1">
    <property type="nucleotide sequence ID" value="NZ_AP024355.1"/>
</dbReference>
<organism evidence="1 2">
    <name type="scientific">Desulfuromonas versatilis</name>
    <dbReference type="NCBI Taxonomy" id="2802975"/>
    <lineage>
        <taxon>Bacteria</taxon>
        <taxon>Pseudomonadati</taxon>
        <taxon>Thermodesulfobacteriota</taxon>
        <taxon>Desulfuromonadia</taxon>
        <taxon>Desulfuromonadales</taxon>
        <taxon>Desulfuromonadaceae</taxon>
        <taxon>Desulfuromonas</taxon>
    </lineage>
</organism>
<proteinExistence type="predicted"/>
<dbReference type="EMBL" id="AP024355">
    <property type="protein sequence ID" value="BCR03561.1"/>
    <property type="molecule type" value="Genomic_DNA"/>
</dbReference>
<reference evidence="1 2" key="1">
    <citation type="journal article" date="2016" name="C (Basel)">
        <title>Selective Growth of and Electricity Production by Marine Exoelectrogenic Bacteria in Self-Aggregated Hydrogel of Microbially Reduced Graphene Oxide.</title>
        <authorList>
            <person name="Yoshida N."/>
            <person name="Goto Y."/>
            <person name="Miyata Y."/>
        </authorList>
    </citation>
    <scope>NUCLEOTIDE SEQUENCE [LARGE SCALE GENOMIC DNA]</scope>
    <source>
        <strain evidence="1 2">NIT-T3</strain>
    </source>
</reference>
<dbReference type="Proteomes" id="UP001319827">
    <property type="component" value="Chromosome"/>
</dbReference>
<evidence type="ECO:0008006" key="3">
    <source>
        <dbReference type="Google" id="ProtNLM"/>
    </source>
</evidence>
<accession>A0ABM8HRJ0</accession>
<name>A0ABM8HRJ0_9BACT</name>
<sequence>MDNDSTETLLKDFFRPGALIEDLPALFPLLRARDALSAFIALFRGGDEEVLIRLLVLREIGHRGEKPTWSPQELRSHFAYLDEVKLQTVLHRLRDKDLLVWDAEASHYQISPHGRMALSALAILLKFDVDEGGEIGYITSQLAASQALGRVADEDLQHLLSRLNELEDEFSRAVLSGSEHRIRGAEKKLNSVLAWVGKGTEILRVIAADPDLDPATHRVAQKIGQVQSRMLRMSSVFQRTLNQLESQKVHLGQSGLSSSDINRWLRLQNVESLCGLLGESLAAAPRSGFLLGDIAMDVAEFELVDRIRAAAADATLPPAQEAPAAAAMPVEEIDLVALGAFVRDLTSIAAAAPLDEAVPAEDFATTSYRMSLVALLGDPESEALEGGVVDLARLPLALRLTGEEVMVGRCEVERMSAGRLERTDESTEE</sequence>
<reference evidence="1 2" key="2">
    <citation type="journal article" date="2021" name="Int. J. Syst. Evol. Microbiol.">
        <title>Isolation and Polyphasic Characterization of Desulfuromonas versatilis sp. Nov., an Electrogenic Bacteria Capable of Versatile Metabolism Isolated from a Graphene Oxide-Reducing Enrichment Culture.</title>
        <authorList>
            <person name="Xie L."/>
            <person name="Yoshida N."/>
            <person name="Ishii S."/>
            <person name="Meng L."/>
        </authorList>
    </citation>
    <scope>NUCLEOTIDE SEQUENCE [LARGE SCALE GENOMIC DNA]</scope>
    <source>
        <strain evidence="1 2">NIT-T3</strain>
    </source>
</reference>
<evidence type="ECO:0000313" key="1">
    <source>
        <dbReference type="EMBL" id="BCR03561.1"/>
    </source>
</evidence>
<gene>
    <name evidence="1" type="ORF">DESUT3_06300</name>
</gene>